<dbReference type="Gene3D" id="3.80.10.10">
    <property type="entry name" value="Ribonuclease Inhibitor"/>
    <property type="match status" value="1"/>
</dbReference>
<dbReference type="InParanoid" id="A0A0C2SZA9"/>
<reference evidence="1 2" key="1">
    <citation type="submission" date="2014-04" db="EMBL/GenBank/DDBJ databases">
        <title>Evolutionary Origins and Diversification of the Mycorrhizal Mutualists.</title>
        <authorList>
            <consortium name="DOE Joint Genome Institute"/>
            <consortium name="Mycorrhizal Genomics Consortium"/>
            <person name="Kohler A."/>
            <person name="Kuo A."/>
            <person name="Nagy L.G."/>
            <person name="Floudas D."/>
            <person name="Copeland A."/>
            <person name="Barry K.W."/>
            <person name="Cichocki N."/>
            <person name="Veneault-Fourrey C."/>
            <person name="LaButti K."/>
            <person name="Lindquist E.A."/>
            <person name="Lipzen A."/>
            <person name="Lundell T."/>
            <person name="Morin E."/>
            <person name="Murat C."/>
            <person name="Riley R."/>
            <person name="Ohm R."/>
            <person name="Sun H."/>
            <person name="Tunlid A."/>
            <person name="Henrissat B."/>
            <person name="Grigoriev I.V."/>
            <person name="Hibbett D.S."/>
            <person name="Martin F."/>
        </authorList>
    </citation>
    <scope>NUCLEOTIDE SEQUENCE [LARGE SCALE GENOMIC DNA]</scope>
    <source>
        <strain evidence="1 2">Koide BX008</strain>
    </source>
</reference>
<dbReference type="SUPFAM" id="SSF52047">
    <property type="entry name" value="RNI-like"/>
    <property type="match status" value="1"/>
</dbReference>
<dbReference type="EMBL" id="KN818315">
    <property type="protein sequence ID" value="KIL59484.1"/>
    <property type="molecule type" value="Genomic_DNA"/>
</dbReference>
<dbReference type="AlphaFoldDB" id="A0A0C2SZA9"/>
<evidence type="ECO:0000313" key="2">
    <source>
        <dbReference type="Proteomes" id="UP000054549"/>
    </source>
</evidence>
<name>A0A0C2SZA9_AMAMK</name>
<organism evidence="1 2">
    <name type="scientific">Amanita muscaria (strain Koide BX008)</name>
    <dbReference type="NCBI Taxonomy" id="946122"/>
    <lineage>
        <taxon>Eukaryota</taxon>
        <taxon>Fungi</taxon>
        <taxon>Dikarya</taxon>
        <taxon>Basidiomycota</taxon>
        <taxon>Agaricomycotina</taxon>
        <taxon>Agaricomycetes</taxon>
        <taxon>Agaricomycetidae</taxon>
        <taxon>Agaricales</taxon>
        <taxon>Pluteineae</taxon>
        <taxon>Amanitaceae</taxon>
        <taxon>Amanita</taxon>
    </lineage>
</organism>
<dbReference type="InterPro" id="IPR032675">
    <property type="entry name" value="LRR_dom_sf"/>
</dbReference>
<proteinExistence type="predicted"/>
<gene>
    <name evidence="1" type="ORF">M378DRAFT_14811</name>
</gene>
<sequence>MLHEVRRTKDLQNLRLVCKLFDDIFAPVVLSHIHLRSYPPVTLPGGVSLRDLTRRNESLAFVKSLTIYSLEWLVFQPEGFHEHCRAALQYLLLASTHPFRYLRSAKDTPSLSNEVAGVQGKYYLKKLQECILPNLESVKWYMQIDGPKTSRTLFLKVLVSLPSLKELDLSLKLYNIEDLDSFMHLLAQVSGLQKLTLRLRRGHSSYHGSYLRWFGRLIANNPNLAYLHLVWHDDATLSPLRVFRYLPVDRPTQLKHLLLDTYIITSEPDMIPHLRSLQSLNICWMPPSNFWETLALNGIFIPFLTVGFVGEALCKYLLLNASLVSFTIATPAYFSQNPSYLLGTLGLFRALETTHVAQITISPSNWARWYGNAEIEACLRRCAKLRRITLIFENGCLPVYKDIRATAKTVSRLGDKISLQISGDDYIHQAFRKCCQSKDPLMKSLQQRLVFLELQDLKSSSSLFPWSY</sequence>
<evidence type="ECO:0000313" key="1">
    <source>
        <dbReference type="EMBL" id="KIL59484.1"/>
    </source>
</evidence>
<dbReference type="OrthoDB" id="3541472at2759"/>
<evidence type="ECO:0008006" key="3">
    <source>
        <dbReference type="Google" id="ProtNLM"/>
    </source>
</evidence>
<accession>A0A0C2SZA9</accession>
<dbReference type="Proteomes" id="UP000054549">
    <property type="component" value="Unassembled WGS sequence"/>
</dbReference>
<dbReference type="HOGENOM" id="CLU_040183_0_0_1"/>
<keyword evidence="2" id="KW-1185">Reference proteome</keyword>
<protein>
    <recommendedName>
        <fullName evidence="3">F-box domain-containing protein</fullName>
    </recommendedName>
</protein>